<name>A0A6J8C9L1_MYTCO</name>
<evidence type="ECO:0000313" key="1">
    <source>
        <dbReference type="EMBL" id="CAC5391477.1"/>
    </source>
</evidence>
<dbReference type="Proteomes" id="UP000507470">
    <property type="component" value="Unassembled WGS sequence"/>
</dbReference>
<proteinExistence type="predicted"/>
<organism evidence="1 2">
    <name type="scientific">Mytilus coruscus</name>
    <name type="common">Sea mussel</name>
    <dbReference type="NCBI Taxonomy" id="42192"/>
    <lineage>
        <taxon>Eukaryota</taxon>
        <taxon>Metazoa</taxon>
        <taxon>Spiralia</taxon>
        <taxon>Lophotrochozoa</taxon>
        <taxon>Mollusca</taxon>
        <taxon>Bivalvia</taxon>
        <taxon>Autobranchia</taxon>
        <taxon>Pteriomorphia</taxon>
        <taxon>Mytilida</taxon>
        <taxon>Mytiloidea</taxon>
        <taxon>Mytilidae</taxon>
        <taxon>Mytilinae</taxon>
        <taxon>Mytilus</taxon>
    </lineage>
</organism>
<dbReference type="AlphaFoldDB" id="A0A6J8C9L1"/>
<keyword evidence="2" id="KW-1185">Reference proteome</keyword>
<protein>
    <submittedName>
        <fullName evidence="1">Uncharacterized protein</fullName>
    </submittedName>
</protein>
<reference evidence="1 2" key="1">
    <citation type="submission" date="2020-06" db="EMBL/GenBank/DDBJ databases">
        <authorList>
            <person name="Li R."/>
            <person name="Bekaert M."/>
        </authorList>
    </citation>
    <scope>NUCLEOTIDE SEQUENCE [LARGE SCALE GENOMIC DNA]</scope>
    <source>
        <strain evidence="2">wild</strain>
    </source>
</reference>
<dbReference type="SUPFAM" id="SSF50969">
    <property type="entry name" value="YVTN repeat-like/Quinoprotein amine dehydrogenase"/>
    <property type="match status" value="1"/>
</dbReference>
<dbReference type="OrthoDB" id="10535818at2759"/>
<dbReference type="EMBL" id="CACVKT020004772">
    <property type="protein sequence ID" value="CAC5391477.1"/>
    <property type="molecule type" value="Genomic_DNA"/>
</dbReference>
<evidence type="ECO:0000313" key="2">
    <source>
        <dbReference type="Proteomes" id="UP000507470"/>
    </source>
</evidence>
<dbReference type="InterPro" id="IPR011044">
    <property type="entry name" value="Quino_amine_DH_bsu"/>
</dbReference>
<gene>
    <name evidence="1" type="ORF">MCOR_26487</name>
</gene>
<sequence>MDAYVKQLFPSDSYVLSKTHHFSRFESIILKHIKTIDLDGFDVYGGVFVSDEVVVFGGMTDESNGKIKGMNILNERNGDEYKFPTMVKRLAFDFKSESLFVWCSGSKLYRFKFDNVFNSELKIKDNNHRNGGICISDGILYVIVEKKLIKINLESVEQPLEMCFEINTDCTKLNGLEIDSKTNRLLYTSKQFEVVCTSWDGREIFKYKDECMKLTSSVSVHSEGMIFAGQLSGLIHLISEDRERRRTVLNSATN</sequence>
<accession>A0A6J8C9L1</accession>